<feature type="transmembrane region" description="Helical" evidence="1">
    <location>
        <begin position="57"/>
        <end position="76"/>
    </location>
</feature>
<organism evidence="2 3">
    <name type="scientific">Erysipelothrix larvae</name>
    <dbReference type="NCBI Taxonomy" id="1514105"/>
    <lineage>
        <taxon>Bacteria</taxon>
        <taxon>Bacillati</taxon>
        <taxon>Bacillota</taxon>
        <taxon>Erysipelotrichia</taxon>
        <taxon>Erysipelotrichales</taxon>
        <taxon>Erysipelotrichaceae</taxon>
        <taxon>Erysipelothrix</taxon>
    </lineage>
</organism>
<feature type="transmembrane region" description="Helical" evidence="1">
    <location>
        <begin position="96"/>
        <end position="119"/>
    </location>
</feature>
<dbReference type="OrthoDB" id="9813540at2"/>
<protein>
    <recommendedName>
        <fullName evidence="4">ECF transporter S component</fullName>
    </recommendedName>
</protein>
<proteinExistence type="predicted"/>
<dbReference type="Gene3D" id="1.10.1760.20">
    <property type="match status" value="1"/>
</dbReference>
<feature type="transmembrane region" description="Helical" evidence="1">
    <location>
        <begin position="7"/>
        <end position="27"/>
    </location>
</feature>
<evidence type="ECO:0000313" key="3">
    <source>
        <dbReference type="Proteomes" id="UP000063781"/>
    </source>
</evidence>
<gene>
    <name evidence="2" type="ORF">AOC36_02675</name>
</gene>
<feature type="transmembrane region" description="Helical" evidence="1">
    <location>
        <begin position="33"/>
        <end position="50"/>
    </location>
</feature>
<keyword evidence="1" id="KW-0812">Transmembrane</keyword>
<dbReference type="STRING" id="1514105.AOC36_02675"/>
<keyword evidence="1" id="KW-0472">Membrane</keyword>
<feature type="transmembrane region" description="Helical" evidence="1">
    <location>
        <begin position="169"/>
        <end position="196"/>
    </location>
</feature>
<dbReference type="Pfam" id="PF12822">
    <property type="entry name" value="ECF_trnsprt"/>
    <property type="match status" value="1"/>
</dbReference>
<feature type="transmembrane region" description="Helical" evidence="1">
    <location>
        <begin position="131"/>
        <end position="154"/>
    </location>
</feature>
<evidence type="ECO:0008006" key="4">
    <source>
        <dbReference type="Google" id="ProtNLM"/>
    </source>
</evidence>
<reference evidence="2 3" key="1">
    <citation type="submission" date="2015-10" db="EMBL/GenBank/DDBJ databases">
        <title>Erysipelothrix larvae sp. LV19 isolated from the larval gut of the rhinoceros beetle, Trypoxylus dichotomus.</title>
        <authorList>
            <person name="Lim S."/>
            <person name="Kim B.-C."/>
        </authorList>
    </citation>
    <scope>NUCLEOTIDE SEQUENCE [LARGE SCALE GENOMIC DNA]</scope>
    <source>
        <strain evidence="2 3">LV19</strain>
    </source>
</reference>
<dbReference type="RefSeq" id="WP_067631095.1">
    <property type="nucleotide sequence ID" value="NZ_CP013213.1"/>
</dbReference>
<keyword evidence="3" id="KW-1185">Reference proteome</keyword>
<name>A0A120JTI0_9FIRM</name>
<keyword evidence="1" id="KW-1133">Transmembrane helix</keyword>
<evidence type="ECO:0000256" key="1">
    <source>
        <dbReference type="SAM" id="Phobius"/>
    </source>
</evidence>
<dbReference type="InterPro" id="IPR024529">
    <property type="entry name" value="ECF_trnsprt_substrate-spec"/>
</dbReference>
<dbReference type="KEGG" id="erl:AOC36_02675"/>
<dbReference type="AlphaFoldDB" id="A0A120JTI0"/>
<evidence type="ECO:0000313" key="2">
    <source>
        <dbReference type="EMBL" id="AMC92927.1"/>
    </source>
</evidence>
<sequence length="205" mass="22642">MTKTRRYVYVTFLMTLILFMTFTSYGYFNLTPFIRVTLIQIPVIIGSLWFGWRTGALLGFAFGMSSLIYNTINPVVTSFVFSPFYPVIGTDQGSPLALIIAFVPRILVGIVPWFVYQGLKKIERLPKIPRIAISALMGSLTNTLLVLGLIYVLFGTAYAQARSVAVESLAGILLTTISVNGVVEAICSSVIVTALFTRIKVNHQD</sequence>
<dbReference type="GO" id="GO:0022857">
    <property type="term" value="F:transmembrane transporter activity"/>
    <property type="evidence" value="ECO:0007669"/>
    <property type="project" value="InterPro"/>
</dbReference>
<dbReference type="EMBL" id="CP013213">
    <property type="protein sequence ID" value="AMC92927.1"/>
    <property type="molecule type" value="Genomic_DNA"/>
</dbReference>
<dbReference type="Proteomes" id="UP000063781">
    <property type="component" value="Chromosome"/>
</dbReference>
<accession>A0A120JTI0</accession>